<dbReference type="InterPro" id="IPR050128">
    <property type="entry name" value="Sulfate_adenylyltrnsfr_sub2"/>
</dbReference>
<accession>A0ABW0QKC7</accession>
<name>A0ABW0QKC7_9BURK</name>
<evidence type="ECO:0000259" key="1">
    <source>
        <dbReference type="Pfam" id="PF01507"/>
    </source>
</evidence>
<reference evidence="3" key="1">
    <citation type="journal article" date="2019" name="Int. J. Syst. Evol. Microbiol.">
        <title>The Global Catalogue of Microorganisms (GCM) 10K type strain sequencing project: providing services to taxonomists for standard genome sequencing and annotation.</title>
        <authorList>
            <consortium name="The Broad Institute Genomics Platform"/>
            <consortium name="The Broad Institute Genome Sequencing Center for Infectious Disease"/>
            <person name="Wu L."/>
            <person name="Ma J."/>
        </authorList>
    </citation>
    <scope>NUCLEOTIDE SEQUENCE [LARGE SCALE GENOMIC DNA]</scope>
    <source>
        <strain evidence="3">CGMCC 4.7277</strain>
    </source>
</reference>
<evidence type="ECO:0000313" key="2">
    <source>
        <dbReference type="EMBL" id="MFC5524057.1"/>
    </source>
</evidence>
<proteinExistence type="predicted"/>
<dbReference type="Proteomes" id="UP001596084">
    <property type="component" value="Unassembled WGS sequence"/>
</dbReference>
<dbReference type="InterPro" id="IPR002500">
    <property type="entry name" value="PAPS_reduct_dom"/>
</dbReference>
<feature type="domain" description="Phosphoadenosine phosphosulphate reductase" evidence="1">
    <location>
        <begin position="5"/>
        <end position="61"/>
    </location>
</feature>
<sequence length="360" mass="41015">MTVKHVVSVSGGKDSLATLLIAIMRFGVANIIAIFCDTGNEHELTYEYLGYLERRLGLKITRLRASFIDEIAGKRKFVANDQRTRRQYDTKPVFEADGVTPVPKRDGRGAVVLDKKGRTVQKTVKVGGGRKVRWTNKAKRRALSVLHPTGNVFLDLCLWKGRFPSRKAQFCTEELKRNMAVEFQMELMDQGHTVVSWQGVRRDESFNRRDAKSFERVAPRLYIYRPIVDWTAMQAIEFATLHEILANPLYSMGFGRVGCFCINQSKEELRQWAARFPAHIGRIGDWEVRVGMASKRGFSTFFADAPADIAKVSDRRIIFNELNVWTRIQWAKTTRGGKQYSLLNDAEETNACSSSYALCE</sequence>
<dbReference type="Gene3D" id="3.40.50.620">
    <property type="entry name" value="HUPs"/>
    <property type="match status" value="1"/>
</dbReference>
<dbReference type="PANTHER" id="PTHR43196">
    <property type="entry name" value="SULFATE ADENYLYLTRANSFERASE SUBUNIT 2"/>
    <property type="match status" value="1"/>
</dbReference>
<evidence type="ECO:0000313" key="3">
    <source>
        <dbReference type="Proteomes" id="UP001596084"/>
    </source>
</evidence>
<dbReference type="Pfam" id="PF01507">
    <property type="entry name" value="PAPS_reduct"/>
    <property type="match status" value="2"/>
</dbReference>
<organism evidence="2 3">
    <name type="scientific">Polaromonas jejuensis</name>
    <dbReference type="NCBI Taxonomy" id="457502"/>
    <lineage>
        <taxon>Bacteria</taxon>
        <taxon>Pseudomonadati</taxon>
        <taxon>Pseudomonadota</taxon>
        <taxon>Betaproteobacteria</taxon>
        <taxon>Burkholderiales</taxon>
        <taxon>Comamonadaceae</taxon>
        <taxon>Polaromonas</taxon>
    </lineage>
</organism>
<dbReference type="PANTHER" id="PTHR43196:SF2">
    <property type="entry name" value="PHOSPHOADENOSINE PHOSPHOSULFATE REDUCTASE"/>
    <property type="match status" value="1"/>
</dbReference>
<protein>
    <submittedName>
        <fullName evidence="2">Phosphoadenosine phosphosulfate reductase family protein</fullName>
    </submittedName>
</protein>
<dbReference type="SUPFAM" id="SSF52402">
    <property type="entry name" value="Adenine nucleotide alpha hydrolases-like"/>
    <property type="match status" value="1"/>
</dbReference>
<feature type="domain" description="Phosphoadenosine phosphosulphate reductase" evidence="1">
    <location>
        <begin position="172"/>
        <end position="260"/>
    </location>
</feature>
<dbReference type="EMBL" id="JBHSMX010000066">
    <property type="protein sequence ID" value="MFC5524057.1"/>
    <property type="molecule type" value="Genomic_DNA"/>
</dbReference>
<gene>
    <name evidence="2" type="ORF">ACFPP7_24565</name>
</gene>
<keyword evidence="3" id="KW-1185">Reference proteome</keyword>
<dbReference type="RefSeq" id="WP_068832017.1">
    <property type="nucleotide sequence ID" value="NZ_JBHSMX010000066.1"/>
</dbReference>
<dbReference type="InterPro" id="IPR014729">
    <property type="entry name" value="Rossmann-like_a/b/a_fold"/>
</dbReference>
<comment type="caution">
    <text evidence="2">The sequence shown here is derived from an EMBL/GenBank/DDBJ whole genome shotgun (WGS) entry which is preliminary data.</text>
</comment>